<dbReference type="PRINTS" id="PR01035">
    <property type="entry name" value="TCRTETA"/>
</dbReference>
<feature type="transmembrane region" description="Helical" evidence="7">
    <location>
        <begin position="339"/>
        <end position="361"/>
    </location>
</feature>
<evidence type="ECO:0000256" key="6">
    <source>
        <dbReference type="ARBA" id="ARBA00023136"/>
    </source>
</evidence>
<sequence>MKKRSIVWMMTLYSLFFMVSNFVHPITPAFLQSIRCPDYMFGLAFAAMALCNFLASPFWGRVGDKVGYGKSMALGMFGYCVGQALFSMATTSWMILAARCVGGFFACSTMVNSMAYITAYTEDQEKRGKYLSVYAALGSLTTAAGFLIGGLIGDRDMQLVFVVQVILAAAAGLVTLFTLGEAVPPAHGAKLQLQEINPVSSLCASAKRATGPMATFLLIVFLSNTATFAHDQSFNYYLRMQLDFPTSYNGVFKAAVGLVGLAANMTINMWIVKKTDIRKAISAVLALCSLSLTAMVMAAGVPMFLAAAMLYYTFSAVFLPILQVLMVKNDNGSSKGEMAGLFNAARSLGMMVGPLLSGFAYGLLPELPFIGAAAAFAISVLLCMANRRQYERQGEPR</sequence>
<organism evidence="9 10">
    <name type="scientific">Anaerofilum hominis</name>
    <dbReference type="NCBI Taxonomy" id="2763016"/>
    <lineage>
        <taxon>Bacteria</taxon>
        <taxon>Bacillati</taxon>
        <taxon>Bacillota</taxon>
        <taxon>Clostridia</taxon>
        <taxon>Eubacteriales</taxon>
        <taxon>Oscillospiraceae</taxon>
        <taxon>Anaerofilum</taxon>
    </lineage>
</organism>
<feature type="transmembrane region" description="Helical" evidence="7">
    <location>
        <begin position="250"/>
        <end position="271"/>
    </location>
</feature>
<feature type="transmembrane region" description="Helical" evidence="7">
    <location>
        <begin position="367"/>
        <end position="385"/>
    </location>
</feature>
<feature type="transmembrane region" description="Helical" evidence="7">
    <location>
        <begin position="72"/>
        <end position="95"/>
    </location>
</feature>
<comment type="caution">
    <text evidence="9">The sequence shown here is derived from an EMBL/GenBank/DDBJ whole genome shotgun (WGS) entry which is preliminary data.</text>
</comment>
<evidence type="ECO:0000256" key="2">
    <source>
        <dbReference type="ARBA" id="ARBA00022448"/>
    </source>
</evidence>
<dbReference type="EMBL" id="JACONZ010000001">
    <property type="protein sequence ID" value="MBC5580301.1"/>
    <property type="molecule type" value="Genomic_DNA"/>
</dbReference>
<dbReference type="RefSeq" id="WP_186886663.1">
    <property type="nucleotide sequence ID" value="NZ_JACONZ010000001.1"/>
</dbReference>
<evidence type="ECO:0000256" key="3">
    <source>
        <dbReference type="ARBA" id="ARBA00022475"/>
    </source>
</evidence>
<gene>
    <name evidence="9" type="ORF">H8S23_02160</name>
</gene>
<keyword evidence="10" id="KW-1185">Reference proteome</keyword>
<evidence type="ECO:0000256" key="4">
    <source>
        <dbReference type="ARBA" id="ARBA00022692"/>
    </source>
</evidence>
<evidence type="ECO:0000259" key="8">
    <source>
        <dbReference type="PROSITE" id="PS50850"/>
    </source>
</evidence>
<dbReference type="InterPro" id="IPR001958">
    <property type="entry name" value="Tet-R_TetA/multi-R_MdtG-like"/>
</dbReference>
<feature type="transmembrane region" description="Helical" evidence="7">
    <location>
        <begin position="309"/>
        <end position="327"/>
    </location>
</feature>
<reference evidence="9" key="1">
    <citation type="submission" date="2020-08" db="EMBL/GenBank/DDBJ databases">
        <title>Genome public.</title>
        <authorList>
            <person name="Liu C."/>
            <person name="Sun Q."/>
        </authorList>
    </citation>
    <scope>NUCLEOTIDE SEQUENCE</scope>
    <source>
        <strain evidence="9">BX8</strain>
    </source>
</reference>
<keyword evidence="6 7" id="KW-0472">Membrane</keyword>
<feature type="transmembrane region" description="Helical" evidence="7">
    <location>
        <begin position="213"/>
        <end position="230"/>
    </location>
</feature>
<dbReference type="InterPro" id="IPR050171">
    <property type="entry name" value="MFS_Transporters"/>
</dbReference>
<evidence type="ECO:0000256" key="5">
    <source>
        <dbReference type="ARBA" id="ARBA00022989"/>
    </source>
</evidence>
<dbReference type="InterPro" id="IPR020846">
    <property type="entry name" value="MFS_dom"/>
</dbReference>
<dbReference type="GO" id="GO:0022857">
    <property type="term" value="F:transmembrane transporter activity"/>
    <property type="evidence" value="ECO:0007669"/>
    <property type="project" value="InterPro"/>
</dbReference>
<name>A0A923I7N4_9FIRM</name>
<dbReference type="InterPro" id="IPR036259">
    <property type="entry name" value="MFS_trans_sf"/>
</dbReference>
<dbReference type="SUPFAM" id="SSF103473">
    <property type="entry name" value="MFS general substrate transporter"/>
    <property type="match status" value="1"/>
</dbReference>
<keyword evidence="3" id="KW-1003">Cell membrane</keyword>
<dbReference type="PROSITE" id="PS50850">
    <property type="entry name" value="MFS"/>
    <property type="match status" value="1"/>
</dbReference>
<feature type="transmembrane region" description="Helical" evidence="7">
    <location>
        <begin position="101"/>
        <end position="119"/>
    </location>
</feature>
<evidence type="ECO:0000313" key="10">
    <source>
        <dbReference type="Proteomes" id="UP000659630"/>
    </source>
</evidence>
<feature type="transmembrane region" description="Helical" evidence="7">
    <location>
        <begin position="283"/>
        <end position="303"/>
    </location>
</feature>
<keyword evidence="5 7" id="KW-1133">Transmembrane helix</keyword>
<evidence type="ECO:0000313" key="9">
    <source>
        <dbReference type="EMBL" id="MBC5580301.1"/>
    </source>
</evidence>
<protein>
    <submittedName>
        <fullName evidence="9">MFS transporter</fullName>
    </submittedName>
</protein>
<evidence type="ECO:0000256" key="1">
    <source>
        <dbReference type="ARBA" id="ARBA00004651"/>
    </source>
</evidence>
<dbReference type="PANTHER" id="PTHR23517">
    <property type="entry name" value="RESISTANCE PROTEIN MDTM, PUTATIVE-RELATED-RELATED"/>
    <property type="match status" value="1"/>
</dbReference>
<dbReference type="Gene3D" id="1.20.1250.20">
    <property type="entry name" value="MFS general substrate transporter like domains"/>
    <property type="match status" value="1"/>
</dbReference>
<dbReference type="Pfam" id="PF07690">
    <property type="entry name" value="MFS_1"/>
    <property type="match status" value="1"/>
</dbReference>
<feature type="transmembrane region" description="Helical" evidence="7">
    <location>
        <begin position="131"/>
        <end position="153"/>
    </location>
</feature>
<dbReference type="GO" id="GO:0005886">
    <property type="term" value="C:plasma membrane"/>
    <property type="evidence" value="ECO:0007669"/>
    <property type="project" value="UniProtKB-SubCell"/>
</dbReference>
<feature type="transmembrane region" description="Helical" evidence="7">
    <location>
        <begin position="159"/>
        <end position="180"/>
    </location>
</feature>
<comment type="subcellular location">
    <subcellularLocation>
        <location evidence="1">Cell membrane</location>
        <topology evidence="1">Multi-pass membrane protein</topology>
    </subcellularLocation>
</comment>
<dbReference type="Proteomes" id="UP000659630">
    <property type="component" value="Unassembled WGS sequence"/>
</dbReference>
<dbReference type="InterPro" id="IPR011701">
    <property type="entry name" value="MFS"/>
</dbReference>
<feature type="domain" description="Major facilitator superfamily (MFS) profile" evidence="8">
    <location>
        <begin position="5"/>
        <end position="391"/>
    </location>
</feature>
<dbReference type="AlphaFoldDB" id="A0A923I7N4"/>
<keyword evidence="4 7" id="KW-0812">Transmembrane</keyword>
<proteinExistence type="predicted"/>
<feature type="transmembrane region" description="Helical" evidence="7">
    <location>
        <begin position="7"/>
        <end position="27"/>
    </location>
</feature>
<feature type="transmembrane region" description="Helical" evidence="7">
    <location>
        <begin position="39"/>
        <end position="60"/>
    </location>
</feature>
<keyword evidence="2" id="KW-0813">Transport</keyword>
<evidence type="ECO:0000256" key="7">
    <source>
        <dbReference type="SAM" id="Phobius"/>
    </source>
</evidence>
<accession>A0A923I7N4</accession>